<sequence length="148" mass="16974">MAEVFFYHLQGRPMEAALPLLLEKCLERGWRCVVQASTEERVDALDQLLWTYDEASFLPHGTDRQPESARQPILLTTTEANPNGAQVRFLVERAAIPDLASYARVIHLFNGAEPEEIENARAQWRVAKDGGHEVAYWQQTAEGRWQRR</sequence>
<dbReference type="PANTHER" id="PTHR38767:SF1">
    <property type="entry name" value="DNA POLYMERASE III SUBUNIT CHI"/>
    <property type="match status" value="1"/>
</dbReference>
<evidence type="ECO:0000313" key="1">
    <source>
        <dbReference type="EMBL" id="PZQ83338.1"/>
    </source>
</evidence>
<dbReference type="InterPro" id="IPR036768">
    <property type="entry name" value="PolIII_chi_sf"/>
</dbReference>
<dbReference type="EMBL" id="QFQD01000020">
    <property type="protein sequence ID" value="PZQ83338.1"/>
    <property type="molecule type" value="Genomic_DNA"/>
</dbReference>
<dbReference type="PANTHER" id="PTHR38767">
    <property type="entry name" value="DNA POLYMERASE III SUBUNIT CHI"/>
    <property type="match status" value="1"/>
</dbReference>
<dbReference type="Gene3D" id="3.40.50.10110">
    <property type="entry name" value="DNA polymerase III subunit chi"/>
    <property type="match status" value="1"/>
</dbReference>
<evidence type="ECO:0000313" key="2">
    <source>
        <dbReference type="Proteomes" id="UP000248887"/>
    </source>
</evidence>
<dbReference type="Pfam" id="PF04364">
    <property type="entry name" value="DNA_pol3_chi"/>
    <property type="match status" value="1"/>
</dbReference>
<dbReference type="GO" id="GO:0006260">
    <property type="term" value="P:DNA replication"/>
    <property type="evidence" value="ECO:0007669"/>
    <property type="project" value="InterPro"/>
</dbReference>
<name>A0A2W5R0U7_ANCNO</name>
<dbReference type="Proteomes" id="UP000248887">
    <property type="component" value="Unassembled WGS sequence"/>
</dbReference>
<dbReference type="InterPro" id="IPR007459">
    <property type="entry name" value="DNA_pol3_chi"/>
</dbReference>
<dbReference type="GO" id="GO:0003677">
    <property type="term" value="F:DNA binding"/>
    <property type="evidence" value="ECO:0007669"/>
    <property type="project" value="InterPro"/>
</dbReference>
<organism evidence="1 2">
    <name type="scientific">Ancylobacter novellus</name>
    <name type="common">Thiobacillus novellus</name>
    <dbReference type="NCBI Taxonomy" id="921"/>
    <lineage>
        <taxon>Bacteria</taxon>
        <taxon>Pseudomonadati</taxon>
        <taxon>Pseudomonadota</taxon>
        <taxon>Alphaproteobacteria</taxon>
        <taxon>Hyphomicrobiales</taxon>
        <taxon>Xanthobacteraceae</taxon>
        <taxon>Ancylobacter</taxon>
    </lineage>
</organism>
<comment type="caution">
    <text evidence="1">The sequence shown here is derived from an EMBL/GenBank/DDBJ whole genome shotgun (WGS) entry which is preliminary data.</text>
</comment>
<dbReference type="SUPFAM" id="SSF102400">
    <property type="entry name" value="DNA polymerase III chi subunit"/>
    <property type="match status" value="1"/>
</dbReference>
<proteinExistence type="predicted"/>
<dbReference type="GO" id="GO:0032298">
    <property type="term" value="P:positive regulation of DNA-templated DNA replication initiation"/>
    <property type="evidence" value="ECO:0007669"/>
    <property type="project" value="TreeGrafter"/>
</dbReference>
<dbReference type="NCBIfam" id="NF004347">
    <property type="entry name" value="PRK05728.1-4"/>
    <property type="match status" value="1"/>
</dbReference>
<gene>
    <name evidence="1" type="ORF">DI549_08300</name>
</gene>
<protein>
    <submittedName>
        <fullName evidence="1">DNA polymerase III subunit chi</fullName>
    </submittedName>
</protein>
<reference evidence="1 2" key="1">
    <citation type="submission" date="2017-08" db="EMBL/GenBank/DDBJ databases">
        <title>Infants hospitalized years apart are colonized by the same room-sourced microbial strains.</title>
        <authorList>
            <person name="Brooks B."/>
            <person name="Olm M.R."/>
            <person name="Firek B.A."/>
            <person name="Baker R."/>
            <person name="Thomas B.C."/>
            <person name="Morowitz M.J."/>
            <person name="Banfield J.F."/>
        </authorList>
    </citation>
    <scope>NUCLEOTIDE SEQUENCE [LARGE SCALE GENOMIC DNA]</scope>
    <source>
        <strain evidence="1">S2_005_001_R2_27</strain>
    </source>
</reference>
<accession>A0A2W5R0U7</accession>
<dbReference type="AlphaFoldDB" id="A0A2W5R0U7"/>
<dbReference type="GO" id="GO:0003887">
    <property type="term" value="F:DNA-directed DNA polymerase activity"/>
    <property type="evidence" value="ECO:0007669"/>
    <property type="project" value="InterPro"/>
</dbReference>